<comment type="caution">
    <text evidence="2">The sequence shown here is derived from an EMBL/GenBank/DDBJ whole genome shotgun (WGS) entry which is preliminary data.</text>
</comment>
<protein>
    <submittedName>
        <fullName evidence="2">Outer membrane autotransporter barrel</fullName>
    </submittedName>
</protein>
<dbReference type="AlphaFoldDB" id="A0A3M3UTZ0"/>
<name>A0A3M3UTZ0_PSESG</name>
<proteinExistence type="predicted"/>
<feature type="chain" id="PRO_5018177254" evidence="1">
    <location>
        <begin position="26"/>
        <end position="68"/>
    </location>
</feature>
<evidence type="ECO:0000313" key="3">
    <source>
        <dbReference type="Proteomes" id="UP000273536"/>
    </source>
</evidence>
<accession>A0A3M3UTZ0</accession>
<evidence type="ECO:0000313" key="2">
    <source>
        <dbReference type="EMBL" id="RMO36746.1"/>
    </source>
</evidence>
<reference evidence="2 3" key="1">
    <citation type="submission" date="2018-08" db="EMBL/GenBank/DDBJ databases">
        <title>Recombination of ecologically and evolutionarily significant loci maintains genetic cohesion in the Pseudomonas syringae species complex.</title>
        <authorList>
            <person name="Dillon M."/>
            <person name="Thakur S."/>
            <person name="Almeida R.N.D."/>
            <person name="Weir B.S."/>
            <person name="Guttman D.S."/>
        </authorList>
    </citation>
    <scope>NUCLEOTIDE SEQUENCE [LARGE SCALE GENOMIC DNA]</scope>
    <source>
        <strain evidence="2 3">ICMP 6372</strain>
    </source>
</reference>
<gene>
    <name evidence="2" type="ORF">ALQ42_04981</name>
</gene>
<feature type="signal peptide" evidence="1">
    <location>
        <begin position="1"/>
        <end position="25"/>
    </location>
</feature>
<keyword evidence="1" id="KW-0732">Signal</keyword>
<feature type="non-terminal residue" evidence="2">
    <location>
        <position position="68"/>
    </location>
</feature>
<sequence>MLNSVMFRKTLLAMAVAATAVPAFAETVQLTNAGYKSERQTHTGNLEINGAYSGSAVKDAIQLRGCRQ</sequence>
<dbReference type="EMBL" id="RBPS01000176">
    <property type="protein sequence ID" value="RMO36746.1"/>
    <property type="molecule type" value="Genomic_DNA"/>
</dbReference>
<evidence type="ECO:0000256" key="1">
    <source>
        <dbReference type="SAM" id="SignalP"/>
    </source>
</evidence>
<dbReference type="Proteomes" id="UP000273536">
    <property type="component" value="Unassembled WGS sequence"/>
</dbReference>
<organism evidence="2 3">
    <name type="scientific">Pseudomonas savastanoi pv. glycinea</name>
    <name type="common">Pseudomonas syringae pv. glycinea</name>
    <dbReference type="NCBI Taxonomy" id="318"/>
    <lineage>
        <taxon>Bacteria</taxon>
        <taxon>Pseudomonadati</taxon>
        <taxon>Pseudomonadota</taxon>
        <taxon>Gammaproteobacteria</taxon>
        <taxon>Pseudomonadales</taxon>
        <taxon>Pseudomonadaceae</taxon>
        <taxon>Pseudomonas</taxon>
    </lineage>
</organism>